<dbReference type="RefSeq" id="XP_028526943.1">
    <property type="nucleotide sequence ID" value="XM_028670163.1"/>
</dbReference>
<accession>A0A1J1GNT7</accession>
<name>A0A1J1GNT7_PLAGA</name>
<dbReference type="GeneID" id="39732356"/>
<dbReference type="EMBL" id="CVMV01000022">
    <property type="protein sequence ID" value="CRG94122.1"/>
    <property type="molecule type" value="Genomic_DNA"/>
</dbReference>
<feature type="coiled-coil region" evidence="1">
    <location>
        <begin position="99"/>
        <end position="139"/>
    </location>
</feature>
<comment type="caution">
    <text evidence="2">The sequence shown here is derived from an EMBL/GenBank/DDBJ whole genome shotgun (WGS) entry which is preliminary data.</text>
</comment>
<evidence type="ECO:0000313" key="2">
    <source>
        <dbReference type="EMBL" id="CRG94122.1"/>
    </source>
</evidence>
<dbReference type="VEuPathDB" id="PlasmoDB:PGAL8A_00382600"/>
<gene>
    <name evidence="2" type="ORF">PGAL8A_00382600</name>
</gene>
<dbReference type="AlphaFoldDB" id="A0A1J1GNT7"/>
<reference evidence="2" key="1">
    <citation type="submission" date="2015-04" db="EMBL/GenBank/DDBJ databases">
        <authorList>
            <consortium name="Pathogen Informatics"/>
        </authorList>
    </citation>
    <scope>NUCLEOTIDE SEQUENCE [LARGE SCALE GENOMIC DNA]</scope>
    <source>
        <strain evidence="2">8A</strain>
    </source>
</reference>
<organism evidence="2 3">
    <name type="scientific">Plasmodium gallinaceum</name>
    <dbReference type="NCBI Taxonomy" id="5849"/>
    <lineage>
        <taxon>Eukaryota</taxon>
        <taxon>Sar</taxon>
        <taxon>Alveolata</taxon>
        <taxon>Apicomplexa</taxon>
        <taxon>Aconoidasida</taxon>
        <taxon>Haemosporida</taxon>
        <taxon>Plasmodiidae</taxon>
        <taxon>Plasmodium</taxon>
        <taxon>Plasmodium (Haemamoeba)</taxon>
    </lineage>
</organism>
<sequence length="276" mass="32857">MAAFKPYKFIILDKFLKNSNFHTQIISYLELSLLCKEIYISENFSKLNYESICRNKLIYYSDESLIYKLKQNKIIDDKVQQNSSNKNNKFINGNSNYNLGENENNIRREQLEVKESNKKKDIEKENSISSNKYDNIRNKNDLVSFFIYDNNKEEELISLLNLNINYKVDHINILCLNNCNLIVNLLKKKFHFKNRVSIYCPFYIIHDIDKNRNSQEKIKDFFYSIFSDFLPLNYKYIYLSDLIRAIILNSELCQNKSSNSLEVLKFLDIMEIIGKI</sequence>
<dbReference type="Proteomes" id="UP000220797">
    <property type="component" value="Unassembled WGS sequence"/>
</dbReference>
<proteinExistence type="predicted"/>
<keyword evidence="1" id="KW-0175">Coiled coil</keyword>
<evidence type="ECO:0000256" key="1">
    <source>
        <dbReference type="SAM" id="Coils"/>
    </source>
</evidence>
<dbReference type="OrthoDB" id="379527at2759"/>
<evidence type="ECO:0000313" key="3">
    <source>
        <dbReference type="Proteomes" id="UP000220797"/>
    </source>
</evidence>
<keyword evidence="3" id="KW-1185">Reference proteome</keyword>
<protein>
    <submittedName>
        <fullName evidence="2">Uncharacterized protein</fullName>
    </submittedName>
</protein>